<protein>
    <submittedName>
        <fullName evidence="1">Uncharacterized protein</fullName>
    </submittedName>
</protein>
<evidence type="ECO:0000313" key="2">
    <source>
        <dbReference type="Proteomes" id="UP001432202"/>
    </source>
</evidence>
<accession>A0AAX4L2V7</accession>
<dbReference type="GeneID" id="89335922"/>
<reference evidence="1 2" key="1">
    <citation type="submission" date="2024-02" db="EMBL/GenBank/DDBJ databases">
        <title>STSV induces naive adaptation in Sulfolobus.</title>
        <authorList>
            <person name="Xiang X."/>
            <person name="Song M."/>
        </authorList>
    </citation>
    <scope>NUCLEOTIDE SEQUENCE [LARGE SCALE GENOMIC DNA]</scope>
    <source>
        <strain evidence="1 2">RT2</strain>
    </source>
</reference>
<dbReference type="AlphaFoldDB" id="A0AAX4L2V7"/>
<organism evidence="1 2">
    <name type="scientific">Sulfolobus tengchongensis</name>
    <dbReference type="NCBI Taxonomy" id="207809"/>
    <lineage>
        <taxon>Archaea</taxon>
        <taxon>Thermoproteota</taxon>
        <taxon>Thermoprotei</taxon>
        <taxon>Sulfolobales</taxon>
        <taxon>Sulfolobaceae</taxon>
        <taxon>Sulfolobus</taxon>
    </lineage>
</organism>
<name>A0AAX4L2V7_9CREN</name>
<gene>
    <name evidence="1" type="ORF">V6M85_04100</name>
</gene>
<dbReference type="EMBL" id="CP146016">
    <property type="protein sequence ID" value="WWQ61269.1"/>
    <property type="molecule type" value="Genomic_DNA"/>
</dbReference>
<keyword evidence="2" id="KW-1185">Reference proteome</keyword>
<sequence length="174" mass="20607">MDLQIKDNKVFFNGKEEAFSVSGYHFSPWFDDIFYVYSYNNNLLIDLDYKEFISALRRVEEELKIDYTELRNNSSNIIIYVNSGNIHIESVIDTFSQNIITVVNGCKIKHQRGPICALNDCRYDGLFYLYGSLYHYVLAFDFDFTVNSRLYIVNPFLFINEIIFNKLLNRFKFS</sequence>
<dbReference type="Proteomes" id="UP001432202">
    <property type="component" value="Chromosome"/>
</dbReference>
<proteinExistence type="predicted"/>
<evidence type="ECO:0000313" key="1">
    <source>
        <dbReference type="EMBL" id="WWQ61269.1"/>
    </source>
</evidence>
<dbReference type="RefSeq" id="WP_338603324.1">
    <property type="nucleotide sequence ID" value="NZ_CP146016.1"/>
</dbReference>